<dbReference type="PANTHER" id="PTHR30055:SF234">
    <property type="entry name" value="HTH-TYPE TRANSCRIPTIONAL REGULATOR BETI"/>
    <property type="match status" value="1"/>
</dbReference>
<protein>
    <submittedName>
        <fullName evidence="7">TetR family transcriptional regulator C-terminal domain-containing protein</fullName>
    </submittedName>
</protein>
<evidence type="ECO:0000256" key="4">
    <source>
        <dbReference type="ARBA" id="ARBA00023163"/>
    </source>
</evidence>
<evidence type="ECO:0000313" key="8">
    <source>
        <dbReference type="Proteomes" id="UP001330812"/>
    </source>
</evidence>
<evidence type="ECO:0000256" key="5">
    <source>
        <dbReference type="PROSITE-ProRule" id="PRU00335"/>
    </source>
</evidence>
<dbReference type="InterPro" id="IPR009057">
    <property type="entry name" value="Homeodomain-like_sf"/>
</dbReference>
<evidence type="ECO:0000259" key="6">
    <source>
        <dbReference type="PROSITE" id="PS50977"/>
    </source>
</evidence>
<dbReference type="InterPro" id="IPR001647">
    <property type="entry name" value="HTH_TetR"/>
</dbReference>
<sequence length="194" mass="21059">MPRQRDVEAQRELLSGAVWQVLAADGLPGLTVRAVAERAGCTTGLVMHAFPTKQALLLRARDLLHQRTAERADATEASGSPPLVVLREVLGHAATLTPEAADEARVWVGFLAAALADPELAERHRAHNRAFIARVTRLVGDCRPRWAHPRRERAAKRLIALVEGLNALTAADPEAYPPAVHREAIATALSEFES</sequence>
<feature type="DNA-binding region" description="H-T-H motif" evidence="5">
    <location>
        <begin position="31"/>
        <end position="50"/>
    </location>
</feature>
<dbReference type="Proteomes" id="UP001330812">
    <property type="component" value="Chromosome"/>
</dbReference>
<evidence type="ECO:0000256" key="2">
    <source>
        <dbReference type="ARBA" id="ARBA00023015"/>
    </source>
</evidence>
<keyword evidence="4" id="KW-0804">Transcription</keyword>
<gene>
    <name evidence="7" type="ORF">VSH64_27420</name>
</gene>
<keyword evidence="1" id="KW-0678">Repressor</keyword>
<dbReference type="PANTHER" id="PTHR30055">
    <property type="entry name" value="HTH-TYPE TRANSCRIPTIONAL REGULATOR RUTR"/>
    <property type="match status" value="1"/>
</dbReference>
<dbReference type="EMBL" id="CP142149">
    <property type="protein sequence ID" value="WSE26610.1"/>
    <property type="molecule type" value="Genomic_DNA"/>
</dbReference>
<evidence type="ECO:0000313" key="7">
    <source>
        <dbReference type="EMBL" id="WSE26610.1"/>
    </source>
</evidence>
<dbReference type="Pfam" id="PF00440">
    <property type="entry name" value="TetR_N"/>
    <property type="match status" value="1"/>
</dbReference>
<accession>A0ABZ1HWT1</accession>
<dbReference type="Pfam" id="PF13977">
    <property type="entry name" value="TetR_C_6"/>
    <property type="match status" value="1"/>
</dbReference>
<dbReference type="Gene3D" id="1.10.357.10">
    <property type="entry name" value="Tetracycline Repressor, domain 2"/>
    <property type="match status" value="1"/>
</dbReference>
<evidence type="ECO:0000256" key="1">
    <source>
        <dbReference type="ARBA" id="ARBA00022491"/>
    </source>
</evidence>
<feature type="domain" description="HTH tetR-type" evidence="6">
    <location>
        <begin position="8"/>
        <end position="68"/>
    </location>
</feature>
<dbReference type="InterPro" id="IPR039538">
    <property type="entry name" value="BetI_C"/>
</dbReference>
<proteinExistence type="predicted"/>
<dbReference type="InterPro" id="IPR036271">
    <property type="entry name" value="Tet_transcr_reg_TetR-rel_C_sf"/>
</dbReference>
<reference evidence="7 8" key="1">
    <citation type="journal article" date="2015" name="Int. J. Syst. Evol. Microbiol.">
        <title>Amycolatopsis rhabdoformis sp. nov., an actinomycete isolated from a tropical forest soil.</title>
        <authorList>
            <person name="Souza W.R."/>
            <person name="Silva R.E."/>
            <person name="Goodfellow M."/>
            <person name="Busarakam K."/>
            <person name="Figueiro F.S."/>
            <person name="Ferreira D."/>
            <person name="Rodrigues-Filho E."/>
            <person name="Moraes L.A.B."/>
            <person name="Zucchi T.D."/>
        </authorList>
    </citation>
    <scope>NUCLEOTIDE SEQUENCE [LARGE SCALE GENOMIC DNA]</scope>
    <source>
        <strain evidence="7 8">NCIMB 14900</strain>
    </source>
</reference>
<dbReference type="InterPro" id="IPR050109">
    <property type="entry name" value="HTH-type_TetR-like_transc_reg"/>
</dbReference>
<dbReference type="SUPFAM" id="SSF46689">
    <property type="entry name" value="Homeodomain-like"/>
    <property type="match status" value="1"/>
</dbReference>
<evidence type="ECO:0000256" key="3">
    <source>
        <dbReference type="ARBA" id="ARBA00023125"/>
    </source>
</evidence>
<dbReference type="SUPFAM" id="SSF48498">
    <property type="entry name" value="Tetracyclin repressor-like, C-terminal domain"/>
    <property type="match status" value="1"/>
</dbReference>
<organism evidence="7 8">
    <name type="scientific">Amycolatopsis rhabdoformis</name>
    <dbReference type="NCBI Taxonomy" id="1448059"/>
    <lineage>
        <taxon>Bacteria</taxon>
        <taxon>Bacillati</taxon>
        <taxon>Actinomycetota</taxon>
        <taxon>Actinomycetes</taxon>
        <taxon>Pseudonocardiales</taxon>
        <taxon>Pseudonocardiaceae</taxon>
        <taxon>Amycolatopsis</taxon>
    </lineage>
</organism>
<name>A0ABZ1HWT1_9PSEU</name>
<keyword evidence="3 5" id="KW-0238">DNA-binding</keyword>
<keyword evidence="8" id="KW-1185">Reference proteome</keyword>
<keyword evidence="2" id="KW-0805">Transcription regulation</keyword>
<dbReference type="PROSITE" id="PS50977">
    <property type="entry name" value="HTH_TETR_2"/>
    <property type="match status" value="1"/>
</dbReference>